<dbReference type="RefSeq" id="XP_046063999.1">
    <property type="nucleotide sequence ID" value="XM_046201813.1"/>
</dbReference>
<accession>A0A9P8PG17</accession>
<organism evidence="1 2">
    <name type="scientific">Ogataea philodendri</name>
    <dbReference type="NCBI Taxonomy" id="1378263"/>
    <lineage>
        <taxon>Eukaryota</taxon>
        <taxon>Fungi</taxon>
        <taxon>Dikarya</taxon>
        <taxon>Ascomycota</taxon>
        <taxon>Saccharomycotina</taxon>
        <taxon>Pichiomycetes</taxon>
        <taxon>Pichiales</taxon>
        <taxon>Pichiaceae</taxon>
        <taxon>Ogataea</taxon>
    </lineage>
</organism>
<reference evidence="1" key="2">
    <citation type="submission" date="2021-01" db="EMBL/GenBank/DDBJ databases">
        <authorList>
            <person name="Schikora-Tamarit M.A."/>
        </authorList>
    </citation>
    <scope>NUCLEOTIDE SEQUENCE</scope>
    <source>
        <strain evidence="1">CBS6075</strain>
    </source>
</reference>
<dbReference type="Proteomes" id="UP000769157">
    <property type="component" value="Unassembled WGS sequence"/>
</dbReference>
<evidence type="ECO:0000313" key="2">
    <source>
        <dbReference type="Proteomes" id="UP000769157"/>
    </source>
</evidence>
<gene>
    <name evidence="1" type="ORF">OGAPHI_001089</name>
</gene>
<keyword evidence="2" id="KW-1185">Reference proteome</keyword>
<dbReference type="AlphaFoldDB" id="A0A9P8PG17"/>
<sequence length="232" mass="25475">MPFLLASSKYFGVWLTRSNELSLVKEWNEYVDSILLLRSRPFWTTRIFMVSPKNLCFINSANVSSSSGVPGSLLNPVKQNSDLKNGFMLSTARILFLNLSISSNLAASSRVNVMLSLEISTKTSRLLRGTGRNFWSSTNGDFAGGTMVVADEDNDSLECRVDFVTTGIVTPIGDGFLPTGPSFSNLESIFFCFPTMNDFSCEFLRSLGFFIEPWADAGLIGESVDFGAFGNV</sequence>
<protein>
    <submittedName>
        <fullName evidence="1">Uncharacterized protein</fullName>
    </submittedName>
</protein>
<proteinExistence type="predicted"/>
<name>A0A9P8PG17_9ASCO</name>
<evidence type="ECO:0000313" key="1">
    <source>
        <dbReference type="EMBL" id="KAH3670574.1"/>
    </source>
</evidence>
<dbReference type="EMBL" id="JAEUBE010000087">
    <property type="protein sequence ID" value="KAH3670574.1"/>
    <property type="molecule type" value="Genomic_DNA"/>
</dbReference>
<reference evidence="1" key="1">
    <citation type="journal article" date="2021" name="Open Biol.">
        <title>Shared evolutionary footprints suggest mitochondrial oxidative damage underlies multiple complex I losses in fungi.</title>
        <authorList>
            <person name="Schikora-Tamarit M.A."/>
            <person name="Marcet-Houben M."/>
            <person name="Nosek J."/>
            <person name="Gabaldon T."/>
        </authorList>
    </citation>
    <scope>NUCLEOTIDE SEQUENCE</scope>
    <source>
        <strain evidence="1">CBS6075</strain>
    </source>
</reference>
<comment type="caution">
    <text evidence="1">The sequence shown here is derived from an EMBL/GenBank/DDBJ whole genome shotgun (WGS) entry which is preliminary data.</text>
</comment>
<dbReference type="GeneID" id="70233057"/>